<dbReference type="InterPro" id="IPR020472">
    <property type="entry name" value="WD40_PAC1"/>
</dbReference>
<evidence type="ECO:0000313" key="4">
    <source>
        <dbReference type="EnsemblMetazoa" id="CLYHEMP014556.1"/>
    </source>
</evidence>
<name>A0A7M5WYF7_9CNID</name>
<keyword evidence="1 3" id="KW-0853">WD repeat</keyword>
<dbReference type="PROSITE" id="PS00678">
    <property type="entry name" value="WD_REPEATS_1"/>
    <property type="match status" value="3"/>
</dbReference>
<dbReference type="EnsemblMetazoa" id="CLYHEMT014556.1">
    <property type="protein sequence ID" value="CLYHEMP014556.1"/>
    <property type="gene ID" value="CLYHEMG014556"/>
</dbReference>
<dbReference type="InterPro" id="IPR036322">
    <property type="entry name" value="WD40_repeat_dom_sf"/>
</dbReference>
<protein>
    <submittedName>
        <fullName evidence="4">Uncharacterized protein</fullName>
    </submittedName>
</protein>
<feature type="repeat" description="WD" evidence="3">
    <location>
        <begin position="287"/>
        <end position="328"/>
    </location>
</feature>
<evidence type="ECO:0000256" key="3">
    <source>
        <dbReference type="PROSITE-ProRule" id="PRU00221"/>
    </source>
</evidence>
<dbReference type="Pfam" id="PF00400">
    <property type="entry name" value="WD40"/>
    <property type="match status" value="7"/>
</dbReference>
<keyword evidence="2" id="KW-0677">Repeat</keyword>
<dbReference type="SMART" id="SM00320">
    <property type="entry name" value="WD40"/>
    <property type="match status" value="7"/>
</dbReference>
<dbReference type="PROSITE" id="PS50294">
    <property type="entry name" value="WD_REPEATS_REGION"/>
    <property type="match status" value="5"/>
</dbReference>
<organism evidence="4 5">
    <name type="scientific">Clytia hemisphaerica</name>
    <dbReference type="NCBI Taxonomy" id="252671"/>
    <lineage>
        <taxon>Eukaryota</taxon>
        <taxon>Metazoa</taxon>
        <taxon>Cnidaria</taxon>
        <taxon>Hydrozoa</taxon>
        <taxon>Hydroidolina</taxon>
        <taxon>Leptothecata</taxon>
        <taxon>Obeliida</taxon>
        <taxon>Clytiidae</taxon>
        <taxon>Clytia</taxon>
    </lineage>
</organism>
<reference evidence="4" key="1">
    <citation type="submission" date="2021-01" db="UniProtKB">
        <authorList>
            <consortium name="EnsemblMetazoa"/>
        </authorList>
    </citation>
    <scope>IDENTIFICATION</scope>
</reference>
<dbReference type="PANTHER" id="PTHR45048">
    <property type="match status" value="1"/>
</dbReference>
<dbReference type="CDD" id="cd00200">
    <property type="entry name" value="WD40"/>
    <property type="match status" value="1"/>
</dbReference>
<dbReference type="InterPro" id="IPR019775">
    <property type="entry name" value="WD40_repeat_CS"/>
</dbReference>
<dbReference type="RefSeq" id="XP_066928084.1">
    <property type="nucleotide sequence ID" value="XM_067071983.1"/>
</dbReference>
<feature type="repeat" description="WD" evidence="3">
    <location>
        <begin position="24"/>
        <end position="65"/>
    </location>
</feature>
<evidence type="ECO:0000256" key="1">
    <source>
        <dbReference type="ARBA" id="ARBA00022574"/>
    </source>
</evidence>
<feature type="repeat" description="WD" evidence="3">
    <location>
        <begin position="245"/>
        <end position="280"/>
    </location>
</feature>
<dbReference type="Gene3D" id="2.130.10.10">
    <property type="entry name" value="YVTN repeat-like/Quinoprotein amine dehydrogenase"/>
    <property type="match status" value="3"/>
</dbReference>
<feature type="repeat" description="WD" evidence="3">
    <location>
        <begin position="66"/>
        <end position="107"/>
    </location>
</feature>
<dbReference type="GeneID" id="136815527"/>
<dbReference type="PANTHER" id="PTHR45048:SF1">
    <property type="entry name" value="WD REPEAT-CONTAINING PROTEIN 88"/>
    <property type="match status" value="1"/>
</dbReference>
<dbReference type="Proteomes" id="UP000594262">
    <property type="component" value="Unplaced"/>
</dbReference>
<proteinExistence type="predicted"/>
<dbReference type="SUPFAM" id="SSF50978">
    <property type="entry name" value="WD40 repeat-like"/>
    <property type="match status" value="1"/>
</dbReference>
<keyword evidence="5" id="KW-1185">Reference proteome</keyword>
<accession>A0A7M5WYF7</accession>
<dbReference type="AlphaFoldDB" id="A0A7M5WYF7"/>
<evidence type="ECO:0000256" key="2">
    <source>
        <dbReference type="ARBA" id="ARBA00022737"/>
    </source>
</evidence>
<feature type="repeat" description="WD" evidence="3">
    <location>
        <begin position="198"/>
        <end position="239"/>
    </location>
</feature>
<dbReference type="PRINTS" id="PR00320">
    <property type="entry name" value="GPROTEINBRPT"/>
</dbReference>
<sequence>MGKKVAEEEGWDHEKLAKVKLKVLRGHIGGVQTCCFLDGQSLVLSGGVDKTLKIWDIQDGSCRETLIGHKAEVTCTRSTKDGRRIVSSGLDKYLIVWDGTTGQPILESRHEGMVMSCDISYDGRYMLSGTDLDNVVVIWDLRQDKSIKMLKHHNNTVMCVRFAPSSYQFCSSGMDFTSVVCDMQNYRNERDPHAVIRLGGHINMISSCDFSGDERRLCTGSWDKTIKVWDLNSGSYRTSGPVSLDKVHEGCVSACRFSKDGSTIMSANYDQSLIMWDADNACVNFTLQGHTGWVTDCDFSADELGVISSSKDGTIRYWDILRKDEIPVVLQNKKTIGLRLLKCHECQKQFSITQAQNADAIKLCVFCRLEYEKRVS</sequence>
<dbReference type="PROSITE" id="PS50082">
    <property type="entry name" value="WD_REPEATS_2"/>
    <property type="match status" value="5"/>
</dbReference>
<dbReference type="InterPro" id="IPR001680">
    <property type="entry name" value="WD40_rpt"/>
</dbReference>
<evidence type="ECO:0000313" key="5">
    <source>
        <dbReference type="Proteomes" id="UP000594262"/>
    </source>
</evidence>
<dbReference type="InterPro" id="IPR015943">
    <property type="entry name" value="WD40/YVTN_repeat-like_dom_sf"/>
</dbReference>
<dbReference type="OrthoDB" id="538223at2759"/>